<dbReference type="GO" id="GO:0016020">
    <property type="term" value="C:membrane"/>
    <property type="evidence" value="ECO:0007669"/>
    <property type="project" value="UniProtKB-SubCell"/>
</dbReference>
<dbReference type="Proteomes" id="UP000319769">
    <property type="component" value="Unassembled WGS sequence"/>
</dbReference>
<evidence type="ECO:0000313" key="25">
    <source>
        <dbReference type="EMBL" id="KAA9164425.1"/>
    </source>
</evidence>
<evidence type="ECO:0000256" key="11">
    <source>
        <dbReference type="ARBA" id="ARBA00023136"/>
    </source>
</evidence>
<evidence type="ECO:0000256" key="5">
    <source>
        <dbReference type="ARBA" id="ARBA00022490"/>
    </source>
</evidence>
<dbReference type="AlphaFoldDB" id="A0A5N0VED2"/>
<evidence type="ECO:0000256" key="2">
    <source>
        <dbReference type="ARBA" id="ARBA00004496"/>
    </source>
</evidence>
<evidence type="ECO:0000256" key="3">
    <source>
        <dbReference type="ARBA" id="ARBA00004632"/>
    </source>
</evidence>
<dbReference type="SUPFAM" id="SSF54637">
    <property type="entry name" value="Thioesterase/thiol ester dehydrase-isomerase"/>
    <property type="match status" value="1"/>
</dbReference>
<evidence type="ECO:0000256" key="16">
    <source>
        <dbReference type="ARBA" id="ARBA00038848"/>
    </source>
</evidence>
<dbReference type="InterPro" id="IPR006683">
    <property type="entry name" value="Thioestr_dom"/>
</dbReference>
<dbReference type="Gene3D" id="3.10.129.10">
    <property type="entry name" value="Hotdog Thioesterase"/>
    <property type="match status" value="1"/>
</dbReference>
<dbReference type="EMBL" id="VMNW02000007">
    <property type="protein sequence ID" value="KAA9164425.1"/>
    <property type="molecule type" value="Genomic_DNA"/>
</dbReference>
<comment type="catalytic activity">
    <reaction evidence="20">
        <text>hexadecanoyl-CoA + H2O = hexadecanoate + CoA + H(+)</text>
        <dbReference type="Rhea" id="RHEA:16645"/>
        <dbReference type="ChEBI" id="CHEBI:7896"/>
        <dbReference type="ChEBI" id="CHEBI:15377"/>
        <dbReference type="ChEBI" id="CHEBI:15378"/>
        <dbReference type="ChEBI" id="CHEBI:57287"/>
        <dbReference type="ChEBI" id="CHEBI:57379"/>
        <dbReference type="EC" id="3.1.2.2"/>
    </reaction>
    <physiologicalReaction direction="left-to-right" evidence="20">
        <dbReference type="Rhea" id="RHEA:16646"/>
    </physiologicalReaction>
</comment>
<name>A0A5N0VED2_9PSEU</name>
<evidence type="ECO:0000256" key="4">
    <source>
        <dbReference type="ARBA" id="ARBA00022475"/>
    </source>
</evidence>
<comment type="catalytic activity">
    <reaction evidence="21">
        <text>decanoyl-CoA + H2O = decanoate + CoA + H(+)</text>
        <dbReference type="Rhea" id="RHEA:40059"/>
        <dbReference type="ChEBI" id="CHEBI:15377"/>
        <dbReference type="ChEBI" id="CHEBI:15378"/>
        <dbReference type="ChEBI" id="CHEBI:27689"/>
        <dbReference type="ChEBI" id="CHEBI:57287"/>
        <dbReference type="ChEBI" id="CHEBI:61430"/>
    </reaction>
    <physiologicalReaction direction="left-to-right" evidence="21">
        <dbReference type="Rhea" id="RHEA:40060"/>
    </physiologicalReaction>
</comment>
<evidence type="ECO:0000256" key="12">
    <source>
        <dbReference type="ARBA" id="ARBA00023273"/>
    </source>
</evidence>
<organism evidence="25 26">
    <name type="scientific">Amycolatopsis acidicola</name>
    <dbReference type="NCBI Taxonomy" id="2596893"/>
    <lineage>
        <taxon>Bacteria</taxon>
        <taxon>Bacillati</taxon>
        <taxon>Actinomycetota</taxon>
        <taxon>Actinomycetes</taxon>
        <taxon>Pseudonocardiales</taxon>
        <taxon>Pseudonocardiaceae</taxon>
        <taxon>Amycolatopsis</taxon>
    </lineage>
</organism>
<dbReference type="GO" id="GO:0005737">
    <property type="term" value="C:cytoplasm"/>
    <property type="evidence" value="ECO:0007669"/>
    <property type="project" value="UniProtKB-SubCell"/>
</dbReference>
<keyword evidence="6" id="KW-0053">Apoptosis</keyword>
<evidence type="ECO:0000256" key="13">
    <source>
        <dbReference type="ARBA" id="ARBA00035852"/>
    </source>
</evidence>
<dbReference type="EC" id="3.1.2.2" evidence="16"/>
<dbReference type="Pfam" id="PF03061">
    <property type="entry name" value="4HBT"/>
    <property type="match status" value="1"/>
</dbReference>
<dbReference type="OrthoDB" id="5242242at2"/>
<evidence type="ECO:0000256" key="17">
    <source>
        <dbReference type="ARBA" id="ARBA00040123"/>
    </source>
</evidence>
<comment type="similarity">
    <text evidence="15">Belongs to the THEM4/THEM5 thioesterase family.</text>
</comment>
<feature type="domain" description="Thioesterase" evidence="24">
    <location>
        <begin position="118"/>
        <end position="189"/>
    </location>
</feature>
<evidence type="ECO:0000256" key="19">
    <source>
        <dbReference type="ARBA" id="ARBA00047588"/>
    </source>
</evidence>
<comment type="catalytic activity">
    <reaction evidence="19">
        <text>octanoyl-CoA + H2O = octanoate + CoA + H(+)</text>
        <dbReference type="Rhea" id="RHEA:30143"/>
        <dbReference type="ChEBI" id="CHEBI:15377"/>
        <dbReference type="ChEBI" id="CHEBI:15378"/>
        <dbReference type="ChEBI" id="CHEBI:25646"/>
        <dbReference type="ChEBI" id="CHEBI:57287"/>
        <dbReference type="ChEBI" id="CHEBI:57386"/>
    </reaction>
    <physiologicalReaction direction="left-to-right" evidence="19">
        <dbReference type="Rhea" id="RHEA:30144"/>
    </physiologicalReaction>
</comment>
<evidence type="ECO:0000256" key="18">
    <source>
        <dbReference type="ARBA" id="ARBA00043210"/>
    </source>
</evidence>
<dbReference type="GO" id="GO:0006631">
    <property type="term" value="P:fatty acid metabolic process"/>
    <property type="evidence" value="ECO:0007669"/>
    <property type="project" value="UniProtKB-KW"/>
</dbReference>
<dbReference type="InterPro" id="IPR029069">
    <property type="entry name" value="HotDog_dom_sf"/>
</dbReference>
<evidence type="ECO:0000256" key="23">
    <source>
        <dbReference type="ARBA" id="ARBA00048180"/>
    </source>
</evidence>
<proteinExistence type="inferred from homology"/>
<comment type="catalytic activity">
    <reaction evidence="13">
        <text>(5Z,8Z,11Z,14Z)-eicosatetraenoyl-CoA + H2O = (5Z,8Z,11Z,14Z)-eicosatetraenoate + CoA + H(+)</text>
        <dbReference type="Rhea" id="RHEA:40151"/>
        <dbReference type="ChEBI" id="CHEBI:15377"/>
        <dbReference type="ChEBI" id="CHEBI:15378"/>
        <dbReference type="ChEBI" id="CHEBI:32395"/>
        <dbReference type="ChEBI" id="CHEBI:57287"/>
        <dbReference type="ChEBI" id="CHEBI:57368"/>
    </reaction>
    <physiologicalReaction direction="left-to-right" evidence="13">
        <dbReference type="Rhea" id="RHEA:40152"/>
    </physiologicalReaction>
</comment>
<evidence type="ECO:0000256" key="20">
    <source>
        <dbReference type="ARBA" id="ARBA00047734"/>
    </source>
</evidence>
<evidence type="ECO:0000256" key="14">
    <source>
        <dbReference type="ARBA" id="ARBA00037002"/>
    </source>
</evidence>
<evidence type="ECO:0000256" key="10">
    <source>
        <dbReference type="ARBA" id="ARBA00023098"/>
    </source>
</evidence>
<keyword evidence="9" id="KW-0809">Transit peptide</keyword>
<dbReference type="InterPro" id="IPR052365">
    <property type="entry name" value="THEM4/THEM5_acyl-CoA_thioest"/>
</dbReference>
<comment type="catalytic activity">
    <reaction evidence="23">
        <text>tetradecanoyl-CoA + H2O = tetradecanoate + CoA + H(+)</text>
        <dbReference type="Rhea" id="RHEA:40119"/>
        <dbReference type="ChEBI" id="CHEBI:15377"/>
        <dbReference type="ChEBI" id="CHEBI:15378"/>
        <dbReference type="ChEBI" id="CHEBI:30807"/>
        <dbReference type="ChEBI" id="CHEBI:57287"/>
        <dbReference type="ChEBI" id="CHEBI:57385"/>
    </reaction>
    <physiologicalReaction direction="left-to-right" evidence="23">
        <dbReference type="Rhea" id="RHEA:40120"/>
    </physiologicalReaction>
</comment>
<evidence type="ECO:0000256" key="7">
    <source>
        <dbReference type="ARBA" id="ARBA00022801"/>
    </source>
</evidence>
<keyword evidence="7" id="KW-0378">Hydrolase</keyword>
<accession>A0A5N0VED2</accession>
<dbReference type="PANTHER" id="PTHR12418:SF19">
    <property type="entry name" value="ACYL-COENZYME A THIOESTERASE THEM4"/>
    <property type="match status" value="1"/>
</dbReference>
<evidence type="ECO:0000256" key="9">
    <source>
        <dbReference type="ARBA" id="ARBA00022946"/>
    </source>
</evidence>
<evidence type="ECO:0000259" key="24">
    <source>
        <dbReference type="Pfam" id="PF03061"/>
    </source>
</evidence>
<keyword evidence="26" id="KW-1185">Reference proteome</keyword>
<reference evidence="25" key="1">
    <citation type="submission" date="2019-09" db="EMBL/GenBank/DDBJ databases">
        <authorList>
            <person name="Teo W.F.A."/>
            <person name="Duangmal K."/>
        </authorList>
    </citation>
    <scope>NUCLEOTIDE SEQUENCE [LARGE SCALE GENOMIC DNA]</scope>
    <source>
        <strain evidence="25">K81G1</strain>
    </source>
</reference>
<evidence type="ECO:0000256" key="22">
    <source>
        <dbReference type="ARBA" id="ARBA00048074"/>
    </source>
</evidence>
<keyword evidence="12" id="KW-0966">Cell projection</keyword>
<protein>
    <recommendedName>
        <fullName evidence="17">Acyl-coenzyme A thioesterase THEM4</fullName>
        <ecNumber evidence="16">3.1.2.2</ecNumber>
    </recommendedName>
    <alternativeName>
        <fullName evidence="18">Thioesterase superfamily member 4</fullName>
    </alternativeName>
</protein>
<keyword evidence="5" id="KW-0963">Cytoplasm</keyword>
<comment type="catalytic activity">
    <reaction evidence="14">
        <text>(9Z)-octadecenoyl-CoA + H2O = (9Z)-octadecenoate + CoA + H(+)</text>
        <dbReference type="Rhea" id="RHEA:40139"/>
        <dbReference type="ChEBI" id="CHEBI:15377"/>
        <dbReference type="ChEBI" id="CHEBI:15378"/>
        <dbReference type="ChEBI" id="CHEBI:30823"/>
        <dbReference type="ChEBI" id="CHEBI:57287"/>
        <dbReference type="ChEBI" id="CHEBI:57387"/>
    </reaction>
    <physiologicalReaction direction="left-to-right" evidence="14">
        <dbReference type="Rhea" id="RHEA:40140"/>
    </physiologicalReaction>
</comment>
<dbReference type="RefSeq" id="WP_144747075.1">
    <property type="nucleotide sequence ID" value="NZ_VMNW02000007.1"/>
</dbReference>
<keyword evidence="8" id="KW-0276">Fatty acid metabolism</keyword>
<sequence>MDATPETTADSVLAEFAAGICRRMAEGLLEHTGGELRSFLSAESARLQAALADPATLEPAEQPHDPPRFSRKGHVVINTNPVTSHRNVLAPLLTEKLEDDRAVATVGPLPRQYQGPRGMLHGGYVGVLLDQVLWDVVFHRLGHASFTRTLNLTYESPVPLGEELTVEGRVTKIDGRKTFAEGELRSGDTVCARAEGLWVSPR</sequence>
<evidence type="ECO:0000256" key="15">
    <source>
        <dbReference type="ARBA" id="ARBA00038456"/>
    </source>
</evidence>
<keyword evidence="10" id="KW-0443">Lipid metabolism</keyword>
<keyword evidence="11" id="KW-0472">Membrane</keyword>
<evidence type="ECO:0000256" key="8">
    <source>
        <dbReference type="ARBA" id="ARBA00022832"/>
    </source>
</evidence>
<dbReference type="PANTHER" id="PTHR12418">
    <property type="entry name" value="ACYL-COENZYME A THIOESTERASE THEM4"/>
    <property type="match status" value="1"/>
</dbReference>
<evidence type="ECO:0000256" key="1">
    <source>
        <dbReference type="ARBA" id="ARBA00004170"/>
    </source>
</evidence>
<dbReference type="GO" id="GO:0016787">
    <property type="term" value="F:hydrolase activity"/>
    <property type="evidence" value="ECO:0007669"/>
    <property type="project" value="UniProtKB-KW"/>
</dbReference>
<comment type="subcellular location">
    <subcellularLocation>
        <location evidence="3">Cell projection</location>
        <location evidence="3">Ruffle membrane</location>
    </subcellularLocation>
    <subcellularLocation>
        <location evidence="2">Cytoplasm</location>
    </subcellularLocation>
    <subcellularLocation>
        <location evidence="1">Membrane</location>
        <topology evidence="1">Peripheral membrane protein</topology>
    </subcellularLocation>
</comment>
<evidence type="ECO:0000313" key="26">
    <source>
        <dbReference type="Proteomes" id="UP000319769"/>
    </source>
</evidence>
<evidence type="ECO:0000256" key="6">
    <source>
        <dbReference type="ARBA" id="ARBA00022703"/>
    </source>
</evidence>
<keyword evidence="4" id="KW-1003">Cell membrane</keyword>
<gene>
    <name evidence="25" type="ORF">FPZ12_007475</name>
</gene>
<evidence type="ECO:0000256" key="21">
    <source>
        <dbReference type="ARBA" id="ARBA00047969"/>
    </source>
</evidence>
<comment type="caution">
    <text evidence="25">The sequence shown here is derived from an EMBL/GenBank/DDBJ whole genome shotgun (WGS) entry which is preliminary data.</text>
</comment>
<comment type="catalytic activity">
    <reaction evidence="22">
        <text>dodecanoyl-CoA + H2O = dodecanoate + CoA + H(+)</text>
        <dbReference type="Rhea" id="RHEA:30135"/>
        <dbReference type="ChEBI" id="CHEBI:15377"/>
        <dbReference type="ChEBI" id="CHEBI:15378"/>
        <dbReference type="ChEBI" id="CHEBI:18262"/>
        <dbReference type="ChEBI" id="CHEBI:57287"/>
        <dbReference type="ChEBI" id="CHEBI:57375"/>
    </reaction>
    <physiologicalReaction direction="left-to-right" evidence="22">
        <dbReference type="Rhea" id="RHEA:30136"/>
    </physiologicalReaction>
</comment>
<dbReference type="CDD" id="cd03443">
    <property type="entry name" value="PaaI_thioesterase"/>
    <property type="match status" value="1"/>
</dbReference>